<dbReference type="EMBL" id="JAGFNZ010000001">
    <property type="protein sequence ID" value="MBW7571253.1"/>
    <property type="molecule type" value="Genomic_DNA"/>
</dbReference>
<feature type="domain" description="HNH nuclease" evidence="1">
    <location>
        <begin position="199"/>
        <end position="248"/>
    </location>
</feature>
<reference evidence="2 3" key="1">
    <citation type="submission" date="2021-03" db="EMBL/GenBank/DDBJ databases">
        <title>Caproiciproducens sp. nov. isolated from feces of cow.</title>
        <authorList>
            <person name="Choi J.-Y."/>
        </authorList>
    </citation>
    <scope>NUCLEOTIDE SEQUENCE [LARGE SCALE GENOMIC DNA]</scope>
    <source>
        <strain evidence="2 3">AGMB10547</strain>
    </source>
</reference>
<keyword evidence="2" id="KW-0540">Nuclease</keyword>
<comment type="caution">
    <text evidence="2">The sequence shown here is derived from an EMBL/GenBank/DDBJ whole genome shotgun (WGS) entry which is preliminary data.</text>
</comment>
<name>A0ABS7DJ43_9FIRM</name>
<evidence type="ECO:0000313" key="3">
    <source>
        <dbReference type="Proteomes" id="UP000719942"/>
    </source>
</evidence>
<dbReference type="GO" id="GO:0004519">
    <property type="term" value="F:endonuclease activity"/>
    <property type="evidence" value="ECO:0007669"/>
    <property type="project" value="UniProtKB-KW"/>
</dbReference>
<keyword evidence="2" id="KW-0378">Hydrolase</keyword>
<dbReference type="Proteomes" id="UP000719942">
    <property type="component" value="Unassembled WGS sequence"/>
</dbReference>
<dbReference type="RefSeq" id="WP_219938450.1">
    <property type="nucleotide sequence ID" value="NZ_JAGFNZ010000001.1"/>
</dbReference>
<protein>
    <submittedName>
        <fullName evidence="2">HNH endonuclease</fullName>
    </submittedName>
</protein>
<keyword evidence="2" id="KW-0255">Endonuclease</keyword>
<dbReference type="Pfam" id="PF13391">
    <property type="entry name" value="HNH_2"/>
    <property type="match status" value="1"/>
</dbReference>
<dbReference type="InterPro" id="IPR003615">
    <property type="entry name" value="HNH_nuc"/>
</dbReference>
<evidence type="ECO:0000259" key="1">
    <source>
        <dbReference type="Pfam" id="PF13391"/>
    </source>
</evidence>
<keyword evidence="3" id="KW-1185">Reference proteome</keyword>
<gene>
    <name evidence="2" type="ORF">J5W02_00365</name>
</gene>
<proteinExistence type="predicted"/>
<evidence type="ECO:0000313" key="2">
    <source>
        <dbReference type="EMBL" id="MBW7571253.1"/>
    </source>
</evidence>
<sequence length="303" mass="35141">MKIYVGITDKDWYEQLKAQKPEEVNFWKPGSSNFKALEPNDMFLFKLHHPANFIVGGGFFVRFSLLPSFLAWQAFGMKNGTTSYEELQKRIKKYRSRNGINSDNAPIGCIILTEPFFFDEHDWIPVPIDWNPNIVQGKTYETTTELGNHLYCQIHERLQLCNNANFNDQKSRYAESLTMHRLGQGTFRIVVTEAYQRRCAITGEKTLPVLEAAHIKPFSENGPHDIKNGLLLRSDFHTLFDDGYITINSDFVIEVSKRLNEDYGNGKDYYRYHGSKLQSMPSSSVELPSQEYIMWHNEHCYKG</sequence>
<accession>A0ABS7DJ43</accession>
<organism evidence="2 3">
    <name type="scientific">Caproiciproducens faecalis</name>
    <dbReference type="NCBI Taxonomy" id="2820301"/>
    <lineage>
        <taxon>Bacteria</taxon>
        <taxon>Bacillati</taxon>
        <taxon>Bacillota</taxon>
        <taxon>Clostridia</taxon>
        <taxon>Eubacteriales</taxon>
        <taxon>Acutalibacteraceae</taxon>
        <taxon>Caproiciproducens</taxon>
    </lineage>
</organism>